<comment type="caution">
    <text evidence="1">The sequence shown here is derived from an EMBL/GenBank/DDBJ whole genome shotgun (WGS) entry which is preliminary data.</text>
</comment>
<organism evidence="1 2">
    <name type="scientific">Punica granatum</name>
    <name type="common">Pomegranate</name>
    <dbReference type="NCBI Taxonomy" id="22663"/>
    <lineage>
        <taxon>Eukaryota</taxon>
        <taxon>Viridiplantae</taxon>
        <taxon>Streptophyta</taxon>
        <taxon>Embryophyta</taxon>
        <taxon>Tracheophyta</taxon>
        <taxon>Spermatophyta</taxon>
        <taxon>Magnoliopsida</taxon>
        <taxon>eudicotyledons</taxon>
        <taxon>Gunneridae</taxon>
        <taxon>Pentapetalae</taxon>
        <taxon>rosids</taxon>
        <taxon>malvids</taxon>
        <taxon>Myrtales</taxon>
        <taxon>Lythraceae</taxon>
        <taxon>Punica</taxon>
    </lineage>
</organism>
<sequence length="71" mass="7681">MHGEAALADLQQARVSGLGELAKLKRKDARVADSVDLQKKGCMDEHTRQICKMHESADSANLRSVKGCTGD</sequence>
<evidence type="ECO:0000313" key="1">
    <source>
        <dbReference type="EMBL" id="OWM91650.1"/>
    </source>
</evidence>
<protein>
    <submittedName>
        <fullName evidence="1">Uncharacterized protein</fullName>
    </submittedName>
</protein>
<evidence type="ECO:0000313" key="2">
    <source>
        <dbReference type="Proteomes" id="UP000197138"/>
    </source>
</evidence>
<gene>
    <name evidence="1" type="ORF">CDL15_Pgr027245</name>
</gene>
<dbReference type="AlphaFoldDB" id="A0A218Y3I9"/>
<dbReference type="EMBL" id="MTKT01000019">
    <property type="protein sequence ID" value="OWM91650.1"/>
    <property type="molecule type" value="Genomic_DNA"/>
</dbReference>
<name>A0A218Y3I9_PUNGR</name>
<accession>A0A218Y3I9</accession>
<dbReference type="Proteomes" id="UP000197138">
    <property type="component" value="Unassembled WGS sequence"/>
</dbReference>
<reference evidence="2" key="1">
    <citation type="journal article" date="2017" name="Plant J.">
        <title>The pomegranate (Punica granatum L.) genome and the genomics of punicalagin biosynthesis.</title>
        <authorList>
            <person name="Qin G."/>
            <person name="Xu C."/>
            <person name="Ming R."/>
            <person name="Tang H."/>
            <person name="Guyot R."/>
            <person name="Kramer E.M."/>
            <person name="Hu Y."/>
            <person name="Yi X."/>
            <person name="Qi Y."/>
            <person name="Xu X."/>
            <person name="Gao Z."/>
            <person name="Pan H."/>
            <person name="Jian J."/>
            <person name="Tian Y."/>
            <person name="Yue Z."/>
            <person name="Xu Y."/>
        </authorList>
    </citation>
    <scope>NUCLEOTIDE SEQUENCE [LARGE SCALE GENOMIC DNA]</scope>
    <source>
        <strain evidence="2">cv. Dabenzi</strain>
    </source>
</reference>
<proteinExistence type="predicted"/>